<proteinExistence type="predicted"/>
<feature type="region of interest" description="Disordered" evidence="1">
    <location>
        <begin position="221"/>
        <end position="266"/>
    </location>
</feature>
<evidence type="ECO:0000313" key="3">
    <source>
        <dbReference type="EMBL" id="KAG7586113.1"/>
    </source>
</evidence>
<evidence type="ECO:0000259" key="2">
    <source>
        <dbReference type="PROSITE" id="PS50994"/>
    </source>
</evidence>
<dbReference type="EMBL" id="JAEFBK010000007">
    <property type="protein sequence ID" value="KAG7586113.1"/>
    <property type="molecule type" value="Genomic_DNA"/>
</dbReference>
<gene>
    <name evidence="3" type="ORF">ISN45_Aa02g014610</name>
</gene>
<feature type="region of interest" description="Disordered" evidence="1">
    <location>
        <begin position="1315"/>
        <end position="1357"/>
    </location>
</feature>
<organism evidence="3 4">
    <name type="scientific">Arabidopsis thaliana x Arabidopsis arenosa</name>
    <dbReference type="NCBI Taxonomy" id="1240361"/>
    <lineage>
        <taxon>Eukaryota</taxon>
        <taxon>Viridiplantae</taxon>
        <taxon>Streptophyta</taxon>
        <taxon>Embryophyta</taxon>
        <taxon>Tracheophyta</taxon>
        <taxon>Spermatophyta</taxon>
        <taxon>Magnoliopsida</taxon>
        <taxon>eudicotyledons</taxon>
        <taxon>Gunneridae</taxon>
        <taxon>Pentapetalae</taxon>
        <taxon>rosids</taxon>
        <taxon>malvids</taxon>
        <taxon>Brassicales</taxon>
        <taxon>Brassicaceae</taxon>
        <taxon>Camelineae</taxon>
        <taxon>Arabidopsis</taxon>
    </lineage>
</organism>
<dbReference type="InterPro" id="IPR001584">
    <property type="entry name" value="Integrase_cat-core"/>
</dbReference>
<comment type="caution">
    <text evidence="3">The sequence shown here is derived from an EMBL/GenBank/DDBJ whole genome shotgun (WGS) entry which is preliminary data.</text>
</comment>
<reference evidence="3 4" key="1">
    <citation type="submission" date="2020-12" db="EMBL/GenBank/DDBJ databases">
        <title>Concerted genomic and epigenomic changes stabilize Arabidopsis allopolyploids.</title>
        <authorList>
            <person name="Chen Z."/>
        </authorList>
    </citation>
    <scope>NUCLEOTIDE SEQUENCE [LARGE SCALE GENOMIC DNA]</scope>
    <source>
        <strain evidence="3">Allo738</strain>
        <tissue evidence="3">Leaf</tissue>
    </source>
</reference>
<dbReference type="PANTHER" id="PTHR33325">
    <property type="entry name" value="ZINC FINGER, CCHC-TYPE-RELATED"/>
    <property type="match status" value="1"/>
</dbReference>
<dbReference type="PANTHER" id="PTHR33325:SF11">
    <property type="entry name" value="COLD SHOCK DOMAIN-CONTAINING PROTEIN 4-LIKE"/>
    <property type="match status" value="1"/>
</dbReference>
<feature type="region of interest" description="Disordered" evidence="1">
    <location>
        <begin position="787"/>
        <end position="816"/>
    </location>
</feature>
<dbReference type="InterPro" id="IPR025724">
    <property type="entry name" value="GAG-pre-integrase_dom"/>
</dbReference>
<name>A0A8T2BJT0_9BRAS</name>
<dbReference type="PROSITE" id="PS50994">
    <property type="entry name" value="INTEGRASE"/>
    <property type="match status" value="1"/>
</dbReference>
<protein>
    <submittedName>
        <fullName evidence="3">High mobility group box domain superfamily</fullName>
    </submittedName>
</protein>
<feature type="compositionally biased region" description="Basic residues" evidence="1">
    <location>
        <begin position="1331"/>
        <end position="1342"/>
    </location>
</feature>
<dbReference type="Proteomes" id="UP000694240">
    <property type="component" value="Chromosome 7"/>
</dbReference>
<feature type="domain" description="Integrase catalytic" evidence="2">
    <location>
        <begin position="484"/>
        <end position="659"/>
    </location>
</feature>
<evidence type="ECO:0000256" key="1">
    <source>
        <dbReference type="SAM" id="MobiDB-lite"/>
    </source>
</evidence>
<dbReference type="CDD" id="cd09272">
    <property type="entry name" value="RNase_HI_RT_Ty1"/>
    <property type="match status" value="1"/>
</dbReference>
<evidence type="ECO:0000313" key="4">
    <source>
        <dbReference type="Proteomes" id="UP000694240"/>
    </source>
</evidence>
<sequence length="1428" mass="162593">MSKTKNLEFSALNVSGDNYLQWALDIKIALESKNLAECIMENNECEKRSKFKAIAFIRHHLAESLKNQYLTIEDPLDLWVELKKRYDHQKTVLLPKAHYDWKNLRIQDFKSVEEYNSELFKIVSILRLCGEKVTDDDLLEKTYSTFHPNNVVLQQQYRGMKFKTYASLISCLLLAEKNNELLLMNSSIRPPGSTPLPEAHKAEIAKEPRETKETNYVHRRYHGHGRGRGRGGGRSNHNSYGRGNHHGGRGRGNNGRGRGRGIFKPQHKAKSVCHRCGMDNHWAKTCRTSKHLIDAYQEMIKKNPEANLAHLDGDGDFDHENDDQLDTIAGIASLIEGHGQAHILLSKGTHLEISDALYSPGSKRSLLSFKDIRLNGFHIETKGEGNNEFLNIIEITQGHKKVLETIPALSTGLYYAKIDMIEANMAMNKEFIEKFTLWHDRLGHPGHCMMRKLMTNSKGHTLKEKRVIPKNLTCEACSQGKLIIRPSPAKVNKETLNFLERIQGDICGPIHPPCGTFRYFMVLIDASTRWSHVCLLSTRNQAFARLLAQIIRLRAHFPDFPLKTIRLDNAGEFTSQAFNDYCMSMGVSVEHPVAHVHTQNGLAESFIKRIQLIARPLLMRSKLPVAAWGHAVLHASELIRIRPSSEHRYSPSQLLMGHEPDISHLKTFGCAVYVPIAPPHRTKMGPQRRMVIYVGFDSPTIIKYLEPTTGDLFKARYADCQFNESEFPTLGGETNKLEVQKIINLQKLANELPDSFVDPKKVTKSYIPACNAPVRIDIQKGINEIATESNARKKRGRPIGSKDKNPRKSKKGAVGNEVKETIDMAAADPKEPNREIWDANPHGPEGIDDNEKSINYIMSGIKWNRKDVDIDEIFAYKVAIEINEDHEPTSILECTQRSDWLKWKEAINVELSSLKKRDVFGPTLRTPSEIKPVGHKWVFVRKRNENNEIVRHKARLVAQGFSQRPGIDYEETYSPVVDATTFRFLISLAIKEKLDLRLMDVVTAYLYGPLDNEIYMRLPEGIELKDKDKKGSRDQYCIRLNKSLYGLKQSGRMWYNRLSDYLVREGYKNDPISPCIFIKKFANKGFVIIAVYVDDLNILGTSGEIAQTVEYLKKEFEMKDLGKTKFCLGLQLEYVNNGILVHQKAYTEKVLKRFNMDQAHPLNSPMVVRSLGLDSDPFGYLSDPHNGKSQTGYVFTHDGTAISWRSMKQTISATSSNHAEILAIHEASRECVWLRSVTQHIRSNCGMDEEKGPTVMYEDNAACIAQLKDGYIKGDRTKHILPKFFFTHDLQRDGEVRVLFFLYFMRQIGGTTVMKGGESKAETTSTDQRLKTRGRKPGKKTKKDPNQPKRPPSAFFDKAPYVAKAESRKTEYLKTMQQYNMKLASGTNRGEEDDSDKSKSEVDEAGSEEVYTETSLYCFGMLYMYFDV</sequence>
<feature type="compositionally biased region" description="Basic residues" evidence="1">
    <location>
        <begin position="221"/>
        <end position="231"/>
    </location>
</feature>
<dbReference type="Pfam" id="PF13976">
    <property type="entry name" value="gag_pre-integrs"/>
    <property type="match status" value="1"/>
</dbReference>
<dbReference type="Pfam" id="PF07727">
    <property type="entry name" value="RVT_2"/>
    <property type="match status" value="1"/>
</dbReference>
<feature type="region of interest" description="Disordered" evidence="1">
    <location>
        <begin position="1383"/>
        <end position="1406"/>
    </location>
</feature>
<dbReference type="GO" id="GO:0015074">
    <property type="term" value="P:DNA integration"/>
    <property type="evidence" value="ECO:0007669"/>
    <property type="project" value="InterPro"/>
</dbReference>
<feature type="compositionally biased region" description="Basic residues" evidence="1">
    <location>
        <begin position="257"/>
        <end position="266"/>
    </location>
</feature>
<dbReference type="InterPro" id="IPR013103">
    <property type="entry name" value="RVT_2"/>
</dbReference>
<accession>A0A8T2BJT0</accession>
<keyword evidence="4" id="KW-1185">Reference proteome</keyword>
<dbReference type="Pfam" id="PF00665">
    <property type="entry name" value="rve"/>
    <property type="match status" value="1"/>
</dbReference>